<keyword evidence="4" id="KW-0274">FAD</keyword>
<dbReference type="GO" id="GO:0050136">
    <property type="term" value="F:NADH dehydrogenase (quinone) (non-electrogenic) activity"/>
    <property type="evidence" value="ECO:0007669"/>
    <property type="project" value="UniProtKB-EC"/>
</dbReference>
<dbReference type="InterPro" id="IPR054585">
    <property type="entry name" value="NDH2-like_C"/>
</dbReference>
<dbReference type="AlphaFoldDB" id="A0AAP2DUW2"/>
<keyword evidence="9" id="KW-1133">Transmembrane helix</keyword>
<keyword evidence="7" id="KW-0520">NAD</keyword>
<keyword evidence="9" id="KW-0472">Membrane</keyword>
<dbReference type="InterPro" id="IPR023753">
    <property type="entry name" value="FAD/NAD-binding_dom"/>
</dbReference>
<dbReference type="Pfam" id="PF07992">
    <property type="entry name" value="Pyr_redox_2"/>
    <property type="match status" value="1"/>
</dbReference>
<gene>
    <name evidence="12" type="ORF">KK062_07220</name>
</gene>
<keyword evidence="5" id="KW-0809">Transit peptide</keyword>
<dbReference type="PANTHER" id="PTHR43706:SF47">
    <property type="entry name" value="EXTERNAL NADH-UBIQUINONE OXIDOREDUCTASE 1, MITOCHONDRIAL-RELATED"/>
    <property type="match status" value="1"/>
</dbReference>
<dbReference type="SUPFAM" id="SSF51905">
    <property type="entry name" value="FAD/NAD(P)-binding domain"/>
    <property type="match status" value="1"/>
</dbReference>
<comment type="caution">
    <text evidence="12">The sequence shown here is derived from an EMBL/GenBank/DDBJ whole genome shotgun (WGS) entry which is preliminary data.</text>
</comment>
<reference evidence="12 13" key="1">
    <citation type="submission" date="2021-05" db="EMBL/GenBank/DDBJ databases">
        <title>A Polyphasic approach of four new species of the genus Ohtaekwangia: Ohtaekwangia histidinii sp. nov., Ohtaekwangia cretensis sp. nov., Ohtaekwangia indiensis sp. nov., Ohtaekwangia reichenbachii sp. nov. from diverse environment.</title>
        <authorList>
            <person name="Octaviana S."/>
        </authorList>
    </citation>
    <scope>NUCLEOTIDE SEQUENCE [LARGE SCALE GENOMIC DNA]</scope>
    <source>
        <strain evidence="12 13">PWU5</strain>
    </source>
</reference>
<feature type="domain" description="FAD/NAD(P)-binding" evidence="10">
    <location>
        <begin position="18"/>
        <end position="337"/>
    </location>
</feature>
<evidence type="ECO:0000256" key="4">
    <source>
        <dbReference type="ARBA" id="ARBA00022827"/>
    </source>
</evidence>
<dbReference type="InterPro" id="IPR036188">
    <property type="entry name" value="FAD/NAD-bd_sf"/>
</dbReference>
<sequence length="434" mass="48334">MPKLINTHTRIVDEGKPRIIVIGGGFGGLEVVKGLKGFKAQTVLFDKYNHHCFQPLLYQVATSGLESSSIVFPFRKRFGPQRDFYFRLGEVTQLKPEENTIETSIGSIKYDYLVLANGATTNYYGMKDVEEHAMPMKTIVDSIKLRNLIIRNFETALLTDDPELVNSLMDIVIVGGGPTGVELAGALSELKNHVFPKDYPELEMSQMDIHLVEATPKLLNGMSEAASKKALEYLQHMGVKVHLNCAVKSYDGHETMFNTGERLITRTMIWAAGVKGQPVQGIAASSLGRAARMTVDEYNRVTGYANIFAIGDAAIMTGDAGFPNGHPQMAQPAIQQGRLLAHNLRRLISNKPLKPFKYKDLGSMATVGRNRAVADLGKVKLKGFSAWMVWMFIHLISIIGFKNKFFVLLSWLWSYFSYDKSNRLIIARPKDGVQ</sequence>
<keyword evidence="13" id="KW-1185">Reference proteome</keyword>
<keyword evidence="3" id="KW-0285">Flavoprotein</keyword>
<evidence type="ECO:0000259" key="10">
    <source>
        <dbReference type="Pfam" id="PF07992"/>
    </source>
</evidence>
<dbReference type="EC" id="1.6.5.9" evidence="2"/>
<evidence type="ECO:0000313" key="13">
    <source>
        <dbReference type="Proteomes" id="UP001319080"/>
    </source>
</evidence>
<evidence type="ECO:0000256" key="3">
    <source>
        <dbReference type="ARBA" id="ARBA00022630"/>
    </source>
</evidence>
<evidence type="ECO:0000259" key="11">
    <source>
        <dbReference type="Pfam" id="PF22366"/>
    </source>
</evidence>
<evidence type="ECO:0000256" key="6">
    <source>
        <dbReference type="ARBA" id="ARBA00023002"/>
    </source>
</evidence>
<comment type="similarity">
    <text evidence="1">Belongs to the NADH dehydrogenase family.</text>
</comment>
<dbReference type="PRINTS" id="PR00411">
    <property type="entry name" value="PNDRDTASEI"/>
</dbReference>
<proteinExistence type="inferred from homology"/>
<evidence type="ECO:0000256" key="7">
    <source>
        <dbReference type="ARBA" id="ARBA00023027"/>
    </source>
</evidence>
<protein>
    <recommendedName>
        <fullName evidence="2">NADH:ubiquinone reductase (non-electrogenic)</fullName>
        <ecNumber evidence="2">1.6.5.9</ecNumber>
    </recommendedName>
</protein>
<name>A0AAP2DUW2_9BACT</name>
<feature type="domain" description="External alternative NADH-ubiquinone oxidoreductase-like C-terminal" evidence="11">
    <location>
        <begin position="361"/>
        <end position="415"/>
    </location>
</feature>
<evidence type="ECO:0000256" key="1">
    <source>
        <dbReference type="ARBA" id="ARBA00005272"/>
    </source>
</evidence>
<dbReference type="Proteomes" id="UP001319080">
    <property type="component" value="Unassembled WGS sequence"/>
</dbReference>
<accession>A0AAP2DUW2</accession>
<dbReference type="PRINTS" id="PR00368">
    <property type="entry name" value="FADPNR"/>
</dbReference>
<evidence type="ECO:0000256" key="5">
    <source>
        <dbReference type="ARBA" id="ARBA00022946"/>
    </source>
</evidence>
<keyword evidence="9" id="KW-0812">Transmembrane</keyword>
<keyword evidence="6" id="KW-0560">Oxidoreductase</keyword>
<dbReference type="RefSeq" id="WP_254083595.1">
    <property type="nucleotide sequence ID" value="NZ_JAHESE010000004.1"/>
</dbReference>
<dbReference type="InterPro" id="IPR045024">
    <property type="entry name" value="NDH-2"/>
</dbReference>
<evidence type="ECO:0000256" key="2">
    <source>
        <dbReference type="ARBA" id="ARBA00012637"/>
    </source>
</evidence>
<comment type="catalytic activity">
    <reaction evidence="8">
        <text>a quinone + NADH + H(+) = a quinol + NAD(+)</text>
        <dbReference type="Rhea" id="RHEA:46160"/>
        <dbReference type="ChEBI" id="CHEBI:15378"/>
        <dbReference type="ChEBI" id="CHEBI:24646"/>
        <dbReference type="ChEBI" id="CHEBI:57540"/>
        <dbReference type="ChEBI" id="CHEBI:57945"/>
        <dbReference type="ChEBI" id="CHEBI:132124"/>
        <dbReference type="EC" id="1.6.5.9"/>
    </reaction>
</comment>
<dbReference type="Gene3D" id="3.50.50.100">
    <property type="match status" value="1"/>
</dbReference>
<evidence type="ECO:0000313" key="12">
    <source>
        <dbReference type="EMBL" id="MBT1708005.1"/>
    </source>
</evidence>
<organism evidence="12 13">
    <name type="scientific">Dawidia cretensis</name>
    <dbReference type="NCBI Taxonomy" id="2782350"/>
    <lineage>
        <taxon>Bacteria</taxon>
        <taxon>Pseudomonadati</taxon>
        <taxon>Bacteroidota</taxon>
        <taxon>Cytophagia</taxon>
        <taxon>Cytophagales</taxon>
        <taxon>Chryseotaleaceae</taxon>
        <taxon>Dawidia</taxon>
    </lineage>
</organism>
<dbReference type="PANTHER" id="PTHR43706">
    <property type="entry name" value="NADH DEHYDROGENASE"/>
    <property type="match status" value="1"/>
</dbReference>
<feature type="transmembrane region" description="Helical" evidence="9">
    <location>
        <begin position="387"/>
        <end position="413"/>
    </location>
</feature>
<dbReference type="Pfam" id="PF22366">
    <property type="entry name" value="NDH2_C"/>
    <property type="match status" value="1"/>
</dbReference>
<evidence type="ECO:0000256" key="8">
    <source>
        <dbReference type="ARBA" id="ARBA00047599"/>
    </source>
</evidence>
<evidence type="ECO:0000256" key="9">
    <source>
        <dbReference type="SAM" id="Phobius"/>
    </source>
</evidence>
<dbReference type="EMBL" id="JAHESE010000004">
    <property type="protein sequence ID" value="MBT1708005.1"/>
    <property type="molecule type" value="Genomic_DNA"/>
</dbReference>